<organism evidence="1 2">
    <name type="scientific">Pseudomonas phage KTN4</name>
    <dbReference type="NCBI Taxonomy" id="1862701"/>
    <lineage>
        <taxon>Viruses</taxon>
        <taxon>Duplodnaviria</taxon>
        <taxon>Heunggongvirae</taxon>
        <taxon>Uroviricota</taxon>
        <taxon>Caudoviricetes</taxon>
        <taxon>Chimalliviridae</taxon>
        <taxon>Phikzvirus</taxon>
        <taxon>Phikzvirus phiKZ</taxon>
    </lineage>
</organism>
<protein>
    <submittedName>
        <fullName evidence="1">Uncharacterized protein</fullName>
    </submittedName>
</protein>
<dbReference type="EMBL" id="KU521356">
    <property type="protein sequence ID" value="ANM45013.1"/>
    <property type="molecule type" value="Genomic_DNA"/>
</dbReference>
<reference evidence="1 2" key="1">
    <citation type="journal article" date="2016" name="Sci. Rep.">
        <title>A proposed integrated approach for the preclinical evaluation of phage therapy in Pseudomonas infections.</title>
        <authorList>
            <person name="Danis-Wlodarczyk K."/>
            <person name="Vandenheuvel D."/>
            <person name="Jang H.B."/>
            <person name="Briers Y."/>
            <person name="Olszak T."/>
            <person name="Arabski M."/>
            <person name="Wasik S."/>
            <person name="Drabik M."/>
            <person name="Higgins G."/>
            <person name="Tyrrell J."/>
            <person name="Harvey B.J."/>
            <person name="Noben J.P."/>
            <person name="Lavigne R."/>
            <person name="Drulis-Kawa Z."/>
        </authorList>
    </citation>
    <scope>NUCLEOTIDE SEQUENCE [LARGE SCALE GENOMIC DNA]</scope>
</reference>
<proteinExistence type="predicted"/>
<name>A0A192Y5K9_9CAUD</name>
<sequence>MKQDHQFWHDKPFSENEVRKKLGGSSLSKLSTEQILEEWRTEHIERNTPLSKRLYDIRNKAINDYSLTDNQQVNNLLQCAVDQVLADVIIMLDGSVPHKQFQISEYEIEMDSKELSIKEHTRPITEDLLKNYFELVNGK</sequence>
<evidence type="ECO:0000313" key="1">
    <source>
        <dbReference type="EMBL" id="ANM45013.1"/>
    </source>
</evidence>
<accession>A0A192Y5K9</accession>
<evidence type="ECO:0000313" key="2">
    <source>
        <dbReference type="Proteomes" id="UP000224336"/>
    </source>
</evidence>
<dbReference type="Proteomes" id="UP000224336">
    <property type="component" value="Segment"/>
</dbReference>
<gene>
    <name evidence="1" type="ORF">KTN4_255</name>
</gene>